<feature type="transmembrane region" description="Helical" evidence="2">
    <location>
        <begin position="50"/>
        <end position="67"/>
    </location>
</feature>
<name>A0A0J8CEH9_STRVR</name>
<sequence>LPRPVPAPTPAPAPKPSVKPTPSPSATPVHYPPYRATRHRRPAHDAPSPLTFVLLIAAPAIAAVAALRPR</sequence>
<accession>A0A0J8CEH9</accession>
<dbReference type="Proteomes" id="UP000037432">
    <property type="component" value="Unassembled WGS sequence"/>
</dbReference>
<evidence type="ECO:0008006" key="5">
    <source>
        <dbReference type="Google" id="ProtNLM"/>
    </source>
</evidence>
<evidence type="ECO:0000256" key="2">
    <source>
        <dbReference type="SAM" id="Phobius"/>
    </source>
</evidence>
<protein>
    <recommendedName>
        <fullName evidence="5">Proline-rich protein</fullName>
    </recommendedName>
</protein>
<comment type="caution">
    <text evidence="3">The sequence shown here is derived from an EMBL/GenBank/DDBJ whole genome shotgun (WGS) entry which is preliminary data.</text>
</comment>
<evidence type="ECO:0000313" key="4">
    <source>
        <dbReference type="Proteomes" id="UP000037432"/>
    </source>
</evidence>
<keyword evidence="2" id="KW-1133">Transmembrane helix</keyword>
<keyword evidence="2" id="KW-0812">Transmembrane</keyword>
<proteinExistence type="predicted"/>
<gene>
    <name evidence="3" type="ORF">ACM01_06615</name>
</gene>
<feature type="region of interest" description="Disordered" evidence="1">
    <location>
        <begin position="1"/>
        <end position="46"/>
    </location>
</feature>
<evidence type="ECO:0000313" key="3">
    <source>
        <dbReference type="EMBL" id="KMS76360.1"/>
    </source>
</evidence>
<keyword evidence="2" id="KW-0472">Membrane</keyword>
<dbReference type="PATRIC" id="fig|1938.3.peg.1789"/>
<dbReference type="EMBL" id="LFNT01000004">
    <property type="protein sequence ID" value="KMS76360.1"/>
    <property type="molecule type" value="Genomic_DNA"/>
</dbReference>
<dbReference type="AlphaFoldDB" id="A0A0J8CEH9"/>
<reference evidence="3 4" key="1">
    <citation type="submission" date="2015-06" db="EMBL/GenBank/DDBJ databases">
        <authorList>
            <person name="Ju K.-S."/>
            <person name="Doroghazi J.R."/>
            <person name="Metcalf W.W."/>
        </authorList>
    </citation>
    <scope>NUCLEOTIDE SEQUENCE [LARGE SCALE GENOMIC DNA]</scope>
    <source>
        <strain evidence="3 4">NRRL 3414</strain>
    </source>
</reference>
<organism evidence="3 4">
    <name type="scientific">Streptomyces viridochromogenes</name>
    <dbReference type="NCBI Taxonomy" id="1938"/>
    <lineage>
        <taxon>Bacteria</taxon>
        <taxon>Bacillati</taxon>
        <taxon>Actinomycetota</taxon>
        <taxon>Actinomycetes</taxon>
        <taxon>Kitasatosporales</taxon>
        <taxon>Streptomycetaceae</taxon>
        <taxon>Streptomyces</taxon>
    </lineage>
</organism>
<feature type="non-terminal residue" evidence="3">
    <location>
        <position position="1"/>
    </location>
</feature>
<feature type="compositionally biased region" description="Pro residues" evidence="1">
    <location>
        <begin position="1"/>
        <end position="25"/>
    </location>
</feature>
<evidence type="ECO:0000256" key="1">
    <source>
        <dbReference type="SAM" id="MobiDB-lite"/>
    </source>
</evidence>